<dbReference type="PANTHER" id="PTHR40074:SF2">
    <property type="entry name" value="O-ACETYLTRANSFERASE WECH"/>
    <property type="match status" value="1"/>
</dbReference>
<dbReference type="EMBL" id="CP120678">
    <property type="protein sequence ID" value="WIW71432.1"/>
    <property type="molecule type" value="Genomic_DNA"/>
</dbReference>
<feature type="transmembrane region" description="Helical" evidence="7">
    <location>
        <begin position="262"/>
        <end position="281"/>
    </location>
</feature>
<evidence type="ECO:0000256" key="1">
    <source>
        <dbReference type="ARBA" id="ARBA00004651"/>
    </source>
</evidence>
<dbReference type="InterPro" id="IPR002656">
    <property type="entry name" value="Acyl_transf_3_dom"/>
</dbReference>
<comment type="subcellular location">
    <subcellularLocation>
        <location evidence="1">Cell membrane</location>
        <topology evidence="1">Multi-pass membrane protein</topology>
    </subcellularLocation>
</comment>
<evidence type="ECO:0000256" key="6">
    <source>
        <dbReference type="ARBA" id="ARBA00023136"/>
    </source>
</evidence>
<accession>A0A9Y2ERP4</accession>
<keyword evidence="9" id="KW-0808">Transferase</keyword>
<dbReference type="PANTHER" id="PTHR40074">
    <property type="entry name" value="O-ACETYLTRANSFERASE WECH"/>
    <property type="match status" value="1"/>
</dbReference>
<evidence type="ECO:0000256" key="4">
    <source>
        <dbReference type="ARBA" id="ARBA00022692"/>
    </source>
</evidence>
<dbReference type="Pfam" id="PF01757">
    <property type="entry name" value="Acyl_transf_3"/>
    <property type="match status" value="1"/>
</dbReference>
<sequence length="369" mass="43616">MAKKRIVALEYMRGIAMLGVIGIHTGSQYLSNTFNNIHLIALLEIVTRFSVPIFFFISAFGLFYKRDLNQPFAYKDFLLRRMHSVLLPYLTWSFLYLLHYTLTYKEYSFCSIPSLINCLFFGLASYQLYFMVILLWFYLLMPLWIKMVKHMTKLRLIFLLIFQIAFDYYSSYILTGNSSSFFINHLIDYRLNYWVFHYLFIFILGAYCSIHYENFLIFLKRYSRKITLLFFLSLFGILGYYYSLLYLLGYSTESAINTAHQLSPAGIFYTIGTTLFLFYIFTFKTLPKQIRIFCSLLGKHSYFVYLFHPFAIYYFALFLASQGKLMTAPITILFFFAVTFFSILVAICIDKIGKLYPIFTLLLTGTKKK</sequence>
<feature type="transmembrane region" description="Helical" evidence="7">
    <location>
        <begin position="37"/>
        <end position="64"/>
    </location>
</feature>
<dbReference type="AlphaFoldDB" id="A0A9Y2ERP4"/>
<dbReference type="GO" id="GO:0016413">
    <property type="term" value="F:O-acetyltransferase activity"/>
    <property type="evidence" value="ECO:0007669"/>
    <property type="project" value="TreeGrafter"/>
</dbReference>
<dbReference type="GO" id="GO:0005886">
    <property type="term" value="C:plasma membrane"/>
    <property type="evidence" value="ECO:0007669"/>
    <property type="project" value="UniProtKB-SubCell"/>
</dbReference>
<evidence type="ECO:0000256" key="7">
    <source>
        <dbReference type="SAM" id="Phobius"/>
    </source>
</evidence>
<dbReference type="GO" id="GO:0009246">
    <property type="term" value="P:enterobacterial common antigen biosynthetic process"/>
    <property type="evidence" value="ECO:0007669"/>
    <property type="project" value="TreeGrafter"/>
</dbReference>
<feature type="transmembrane region" description="Helical" evidence="7">
    <location>
        <begin position="302"/>
        <end position="320"/>
    </location>
</feature>
<comment type="similarity">
    <text evidence="2">Belongs to the acyltransferase 3 family.</text>
</comment>
<keyword evidence="10" id="KW-1185">Reference proteome</keyword>
<feature type="transmembrane region" description="Helical" evidence="7">
    <location>
        <begin position="195"/>
        <end position="219"/>
    </location>
</feature>
<dbReference type="KEGG" id="sgbi:P3F81_03740"/>
<dbReference type="Proteomes" id="UP001243623">
    <property type="component" value="Chromosome"/>
</dbReference>
<keyword evidence="6 7" id="KW-0472">Membrane</keyword>
<organism evidence="9 10">
    <name type="scientific">Selenobaculum gibii</name>
    <dbReference type="NCBI Taxonomy" id="3054208"/>
    <lineage>
        <taxon>Bacteria</taxon>
        <taxon>Bacillati</taxon>
        <taxon>Bacillota</taxon>
        <taxon>Negativicutes</taxon>
        <taxon>Selenomonadales</taxon>
        <taxon>Selenomonadaceae</taxon>
        <taxon>Selenobaculum</taxon>
    </lineage>
</organism>
<feature type="domain" description="Acyltransferase 3" evidence="8">
    <location>
        <begin position="7"/>
        <end position="349"/>
    </location>
</feature>
<feature type="transmembrane region" description="Helical" evidence="7">
    <location>
        <begin position="326"/>
        <end position="349"/>
    </location>
</feature>
<dbReference type="RefSeq" id="WP_147667743.1">
    <property type="nucleotide sequence ID" value="NZ_CP120678.1"/>
</dbReference>
<keyword evidence="9" id="KW-0012">Acyltransferase</keyword>
<evidence type="ECO:0000259" key="8">
    <source>
        <dbReference type="Pfam" id="PF01757"/>
    </source>
</evidence>
<feature type="transmembrane region" description="Helical" evidence="7">
    <location>
        <begin position="156"/>
        <end position="175"/>
    </location>
</feature>
<protein>
    <submittedName>
        <fullName evidence="9">Acyltransferase</fullName>
    </submittedName>
</protein>
<feature type="transmembrane region" description="Helical" evidence="7">
    <location>
        <begin position="226"/>
        <end position="250"/>
    </location>
</feature>
<keyword evidence="4 7" id="KW-0812">Transmembrane</keyword>
<keyword evidence="3" id="KW-1003">Cell membrane</keyword>
<feature type="transmembrane region" description="Helical" evidence="7">
    <location>
        <begin position="12"/>
        <end position="31"/>
    </location>
</feature>
<evidence type="ECO:0000256" key="3">
    <source>
        <dbReference type="ARBA" id="ARBA00022475"/>
    </source>
</evidence>
<proteinExistence type="inferred from homology"/>
<evidence type="ECO:0000313" key="9">
    <source>
        <dbReference type="EMBL" id="WIW71432.1"/>
    </source>
</evidence>
<evidence type="ECO:0000313" key="10">
    <source>
        <dbReference type="Proteomes" id="UP001243623"/>
    </source>
</evidence>
<feature type="transmembrane region" description="Helical" evidence="7">
    <location>
        <begin position="85"/>
        <end position="102"/>
    </location>
</feature>
<gene>
    <name evidence="9" type="ORF">P3F81_03740</name>
</gene>
<keyword evidence="5 7" id="KW-1133">Transmembrane helix</keyword>
<evidence type="ECO:0000256" key="5">
    <source>
        <dbReference type="ARBA" id="ARBA00022989"/>
    </source>
</evidence>
<name>A0A9Y2ERP4_9FIRM</name>
<evidence type="ECO:0000256" key="2">
    <source>
        <dbReference type="ARBA" id="ARBA00007400"/>
    </source>
</evidence>
<reference evidence="9" key="1">
    <citation type="submission" date="2023-03" db="EMBL/GenBank/DDBJ databases">
        <title>Selenobaculum gbiensis gen. nov. sp. nov., a new bacterium isolated from the gut microbiota of IBD patient.</title>
        <authorList>
            <person name="Yeo S."/>
            <person name="Park H."/>
            <person name="Huh C.S."/>
        </authorList>
    </citation>
    <scope>NUCLEOTIDE SEQUENCE</scope>
    <source>
        <strain evidence="9">ICN-92133</strain>
    </source>
</reference>
<feature type="transmembrane region" description="Helical" evidence="7">
    <location>
        <begin position="114"/>
        <end position="144"/>
    </location>
</feature>